<sequence length="274" mass="31256">MANPLTLEALKQKRDQIRREYCCYGNAYCDFFKLFSCACHTEIVPERRHFPCGNYTPFFEHSGAILSKNSGMLENENRPPLYHYLFRHYIELINRSNHTHWVCACKHLPNKTCPLNIQDIFVQLTMYYIMGTNHIPFCSGALQEGCNCMEYLGDVQVCNPLSVDIVHEKSAIRHGVLSSTAFAHVPITTTKSRKRLVNFTKVFINLQRGGGHPLWSYESTFIPVPAKRSKNCSCSFKFYTTLPPINLIPGPIPDSVLQANEVLSSDSEPEQNDE</sequence>
<dbReference type="RefSeq" id="YP_010790549.1">
    <property type="nucleotide sequence ID" value="NC_075448.1"/>
</dbReference>
<organism evidence="1">
    <name type="scientific">White sturgeon adenovirus 1</name>
    <dbReference type="NCBI Taxonomy" id="2580388"/>
    <lineage>
        <taxon>Viruses</taxon>
        <taxon>Varidnaviria</taxon>
        <taxon>Bamfordvirae</taxon>
        <taxon>Preplasmiviricota</taxon>
        <taxon>Polisuviricotina</taxon>
        <taxon>Pharingeaviricetes</taxon>
        <taxon>Rowavirales</taxon>
        <taxon>Adenoviridae</taxon>
        <taxon>Ichtadenovirus</taxon>
        <taxon>Ichtadenovirus acipenseris</taxon>
        <taxon>Sturgeon ichtadenovirus A</taxon>
    </lineage>
</organism>
<proteinExistence type="predicted"/>
<dbReference type="EMBL" id="MK101347">
    <property type="protein sequence ID" value="QCQ84177.1"/>
    <property type="molecule type" value="Genomic_DNA"/>
</dbReference>
<name>A0A4P8PIY9_9ADEN</name>
<dbReference type="GeneID" id="80527954"/>
<evidence type="ECO:0000313" key="2">
    <source>
        <dbReference type="Proteomes" id="UP000318653"/>
    </source>
</evidence>
<keyword evidence="2" id="KW-1185">Reference proteome</keyword>
<evidence type="ECO:0000313" key="1">
    <source>
        <dbReference type="EMBL" id="QCQ84177.1"/>
    </source>
</evidence>
<dbReference type="KEGG" id="vg:80527954"/>
<protein>
    <submittedName>
        <fullName evidence="1">ORF3</fullName>
    </submittedName>
</protein>
<dbReference type="Proteomes" id="UP000318653">
    <property type="component" value="Segment"/>
</dbReference>
<accession>A0A4P8PIY9</accession>
<reference evidence="1" key="1">
    <citation type="journal article" date="2019" name="Infect. Genet. Evol.">
        <title>Unconventional gene arrangement and content revealed by full genome analysis of the white sturgeon adenovirus, the single member of the genus Ichtadenovirus.</title>
        <authorList>
            <person name="Doszpoly A."/>
            <person name="Harrach B."/>
            <person name="LaPatra S."/>
            <person name="Benko M."/>
        </authorList>
    </citation>
    <scope>NUCLEOTIDE SEQUENCE</scope>
    <source>
        <strain evidence="1">WSAdV1/1996</strain>
    </source>
</reference>